<comment type="similarity">
    <text evidence="1">Belongs to the antirestriction protein family.</text>
</comment>
<dbReference type="InterPro" id="IPR004914">
    <property type="entry name" value="Antirestrict"/>
</dbReference>
<evidence type="ECO:0000256" key="1">
    <source>
        <dbReference type="ARBA" id="ARBA00008618"/>
    </source>
</evidence>
<gene>
    <name evidence="2" type="ordered locus">Astex_3761</name>
</gene>
<geneLocation type="plasmid" evidence="2 3">
    <name>pASTEX02</name>
</geneLocation>
<proteinExistence type="inferred from homology"/>
<dbReference type="Proteomes" id="UP000001492">
    <property type="component" value="Plasmid pASTEX02"/>
</dbReference>
<dbReference type="InterPro" id="IPR042297">
    <property type="entry name" value="Antirestriction_sf"/>
</dbReference>
<keyword evidence="2" id="KW-0614">Plasmid</keyword>
<dbReference type="KEGG" id="aex:Astex_3761"/>
<dbReference type="AlphaFoldDB" id="E8RVV0"/>
<reference evidence="3" key="1">
    <citation type="submission" date="2010-12" db="EMBL/GenBank/DDBJ databases">
        <title>Complete sequence of plasmid 2 of Asticcacaulis excentricus CB 48.</title>
        <authorList>
            <consortium name="US DOE Joint Genome Institute"/>
            <person name="Lucas S."/>
            <person name="Copeland A."/>
            <person name="Lapidus A."/>
            <person name="Cheng J.-F."/>
            <person name="Bruce D."/>
            <person name="Goodwin L."/>
            <person name="Pitluck S."/>
            <person name="Teshima H."/>
            <person name="Davenport K."/>
            <person name="Detter J.C."/>
            <person name="Han C."/>
            <person name="Tapia R."/>
            <person name="Land M."/>
            <person name="Hauser L."/>
            <person name="Jeffries C."/>
            <person name="Kyrpides N."/>
            <person name="Ivanova N."/>
            <person name="Ovchinnikova G."/>
            <person name="Brun Y.V."/>
            <person name="Woyke T."/>
        </authorList>
    </citation>
    <scope>NUCLEOTIDE SEQUENCE [LARGE SCALE GENOMIC DNA]</scope>
    <source>
        <strain evidence="3">ATCC 15261 / DSM 4724 / KCTC 12464 / NCIMB 9791 / VKM B-1370 / CB 48</strain>
        <plasmid evidence="3">pASTEX02</plasmid>
    </source>
</reference>
<keyword evidence="3" id="KW-1185">Reference proteome</keyword>
<evidence type="ECO:0000313" key="2">
    <source>
        <dbReference type="EMBL" id="ADU15372.1"/>
    </source>
</evidence>
<dbReference type="RefSeq" id="WP_013481185.1">
    <property type="nucleotide sequence ID" value="NC_014819.1"/>
</dbReference>
<protein>
    <submittedName>
        <fullName evidence="2">Antirestriction protein</fullName>
    </submittedName>
</protein>
<accession>E8RVV0</accession>
<dbReference type="OrthoDB" id="1164967at2"/>
<organism evidence="2 3">
    <name type="scientific">Asticcacaulis excentricus (strain ATCC 15261 / DSM 4724 / KCTC 12464 / NCIMB 9791 / VKM B-1370 / CB 48)</name>
    <dbReference type="NCBI Taxonomy" id="573065"/>
    <lineage>
        <taxon>Bacteria</taxon>
        <taxon>Pseudomonadati</taxon>
        <taxon>Pseudomonadota</taxon>
        <taxon>Alphaproteobacteria</taxon>
        <taxon>Caulobacterales</taxon>
        <taxon>Caulobacteraceae</taxon>
        <taxon>Asticcacaulis</taxon>
    </lineage>
</organism>
<dbReference type="HOGENOM" id="CLU_085306_1_2_5"/>
<dbReference type="Gene3D" id="3.30.70.3580">
    <property type="entry name" value="Antirestriction protein"/>
    <property type="match status" value="1"/>
</dbReference>
<name>E8RVV0_ASTEC</name>
<sequence length="140" mass="15768">MSQALVAAVSPITLIPDEERGSFIPKLLPGVPLIMAENYIFDILSNLCRDYRGGLWNYYRTHNGALYSAPTGYGQMRLMCDGNFFDDEMSEDAAGIVATLFTLSHLSFRYPSDAIATNYEKLREFSYRHPESVLISRAID</sequence>
<evidence type="ECO:0000313" key="3">
    <source>
        <dbReference type="Proteomes" id="UP000001492"/>
    </source>
</evidence>
<dbReference type="Pfam" id="PF03230">
    <property type="entry name" value="Antirestrict"/>
    <property type="match status" value="1"/>
</dbReference>
<dbReference type="EMBL" id="CP002398">
    <property type="protein sequence ID" value="ADU15372.1"/>
    <property type="molecule type" value="Genomic_DNA"/>
</dbReference>